<name>A0A1G2PWN1_9BACT</name>
<dbReference type="PANTHER" id="PTHR44591">
    <property type="entry name" value="STRESS RESPONSE REGULATOR PROTEIN 1"/>
    <property type="match status" value="1"/>
</dbReference>
<organism evidence="4 5">
    <name type="scientific">Candidatus Terrybacteria bacterium RIFCSPLOWO2_01_FULL_40_23</name>
    <dbReference type="NCBI Taxonomy" id="1802366"/>
    <lineage>
        <taxon>Bacteria</taxon>
        <taxon>Candidatus Terryibacteriota</taxon>
    </lineage>
</organism>
<feature type="modified residue" description="4-aspartylphosphate" evidence="2">
    <location>
        <position position="67"/>
    </location>
</feature>
<evidence type="ECO:0000256" key="2">
    <source>
        <dbReference type="PROSITE-ProRule" id="PRU00169"/>
    </source>
</evidence>
<accession>A0A1G2PWN1</accession>
<sequence>MLQNKDATVPLGAVKGTQVLVIEDDPFLSKAYKVKFDHEGITTAFALDGESGLAKVKELKPQLILLDIMLPKKNGFDLLADKNKDPSIKDIPTIILSNLGQEDDMTRGKALGAVDYVVKTSMKIQDVVVKVRQYIK</sequence>
<reference evidence="4 5" key="1">
    <citation type="journal article" date="2016" name="Nat. Commun.">
        <title>Thousands of microbial genomes shed light on interconnected biogeochemical processes in an aquifer system.</title>
        <authorList>
            <person name="Anantharaman K."/>
            <person name="Brown C.T."/>
            <person name="Hug L.A."/>
            <person name="Sharon I."/>
            <person name="Castelle C.J."/>
            <person name="Probst A.J."/>
            <person name="Thomas B.C."/>
            <person name="Singh A."/>
            <person name="Wilkins M.J."/>
            <person name="Karaoz U."/>
            <person name="Brodie E.L."/>
            <person name="Williams K.H."/>
            <person name="Hubbard S.S."/>
            <person name="Banfield J.F."/>
        </authorList>
    </citation>
    <scope>NUCLEOTIDE SEQUENCE [LARGE SCALE GENOMIC DNA]</scope>
</reference>
<dbReference type="SUPFAM" id="SSF52172">
    <property type="entry name" value="CheY-like"/>
    <property type="match status" value="1"/>
</dbReference>
<dbReference type="InterPro" id="IPR001789">
    <property type="entry name" value="Sig_transdc_resp-reg_receiver"/>
</dbReference>
<dbReference type="AlphaFoldDB" id="A0A1G2PWN1"/>
<dbReference type="EMBL" id="MHSW01000005">
    <property type="protein sequence ID" value="OHA52748.1"/>
    <property type="molecule type" value="Genomic_DNA"/>
</dbReference>
<evidence type="ECO:0000259" key="3">
    <source>
        <dbReference type="PROSITE" id="PS50110"/>
    </source>
</evidence>
<dbReference type="Gene3D" id="3.40.50.2300">
    <property type="match status" value="1"/>
</dbReference>
<dbReference type="InterPro" id="IPR011006">
    <property type="entry name" value="CheY-like_superfamily"/>
</dbReference>
<protein>
    <recommendedName>
        <fullName evidence="3">Response regulatory domain-containing protein</fullName>
    </recommendedName>
</protein>
<evidence type="ECO:0000313" key="5">
    <source>
        <dbReference type="Proteomes" id="UP000176951"/>
    </source>
</evidence>
<dbReference type="PROSITE" id="PS50110">
    <property type="entry name" value="RESPONSE_REGULATORY"/>
    <property type="match status" value="1"/>
</dbReference>
<comment type="caution">
    <text evidence="4">The sequence shown here is derived from an EMBL/GenBank/DDBJ whole genome shotgun (WGS) entry which is preliminary data.</text>
</comment>
<dbReference type="SMART" id="SM00448">
    <property type="entry name" value="REC"/>
    <property type="match status" value="1"/>
</dbReference>
<dbReference type="GO" id="GO:0000160">
    <property type="term" value="P:phosphorelay signal transduction system"/>
    <property type="evidence" value="ECO:0007669"/>
    <property type="project" value="InterPro"/>
</dbReference>
<dbReference type="CDD" id="cd17574">
    <property type="entry name" value="REC_OmpR"/>
    <property type="match status" value="1"/>
</dbReference>
<dbReference type="Proteomes" id="UP000176951">
    <property type="component" value="Unassembled WGS sequence"/>
</dbReference>
<evidence type="ECO:0000313" key="4">
    <source>
        <dbReference type="EMBL" id="OHA52748.1"/>
    </source>
</evidence>
<dbReference type="InterPro" id="IPR050595">
    <property type="entry name" value="Bact_response_regulator"/>
</dbReference>
<proteinExistence type="predicted"/>
<dbReference type="PANTHER" id="PTHR44591:SF3">
    <property type="entry name" value="RESPONSE REGULATORY DOMAIN-CONTAINING PROTEIN"/>
    <property type="match status" value="1"/>
</dbReference>
<feature type="domain" description="Response regulatory" evidence="3">
    <location>
        <begin position="18"/>
        <end position="134"/>
    </location>
</feature>
<evidence type="ECO:0000256" key="1">
    <source>
        <dbReference type="ARBA" id="ARBA00022553"/>
    </source>
</evidence>
<dbReference type="Pfam" id="PF00072">
    <property type="entry name" value="Response_reg"/>
    <property type="match status" value="1"/>
</dbReference>
<keyword evidence="1 2" id="KW-0597">Phosphoprotein</keyword>
<gene>
    <name evidence="4" type="ORF">A3A97_01065</name>
</gene>